<feature type="transmembrane region" description="Helical" evidence="6">
    <location>
        <begin position="152"/>
        <end position="172"/>
    </location>
</feature>
<feature type="transmembrane region" description="Helical" evidence="6">
    <location>
        <begin position="14"/>
        <end position="33"/>
    </location>
</feature>
<name>A0ABV4BCL3_9GAMM</name>
<comment type="subcellular location">
    <subcellularLocation>
        <location evidence="1">Cell membrane</location>
        <topology evidence="1">Multi-pass membrane protein</topology>
    </subcellularLocation>
</comment>
<evidence type="ECO:0000256" key="2">
    <source>
        <dbReference type="ARBA" id="ARBA00022475"/>
    </source>
</evidence>
<evidence type="ECO:0000256" key="5">
    <source>
        <dbReference type="ARBA" id="ARBA00023136"/>
    </source>
</evidence>
<protein>
    <submittedName>
        <fullName evidence="8">Cytochrome b/b6 domain-containing protein</fullName>
    </submittedName>
</protein>
<dbReference type="Gene3D" id="1.20.950.20">
    <property type="entry name" value="Transmembrane di-heme cytochromes, Chain C"/>
    <property type="match status" value="1"/>
</dbReference>
<evidence type="ECO:0000256" key="4">
    <source>
        <dbReference type="ARBA" id="ARBA00022989"/>
    </source>
</evidence>
<evidence type="ECO:0000256" key="6">
    <source>
        <dbReference type="SAM" id="Phobius"/>
    </source>
</evidence>
<evidence type="ECO:0000313" key="8">
    <source>
        <dbReference type="EMBL" id="MEY6431228.1"/>
    </source>
</evidence>
<dbReference type="PANTHER" id="PTHR30485">
    <property type="entry name" value="NI/FE-HYDROGENASE 1 B-TYPE CYTOCHROME SUBUNIT"/>
    <property type="match status" value="1"/>
</dbReference>
<keyword evidence="2" id="KW-1003">Cell membrane</keyword>
<dbReference type="InterPro" id="IPR016174">
    <property type="entry name" value="Di-haem_cyt_TM"/>
</dbReference>
<keyword evidence="3 6" id="KW-0812">Transmembrane</keyword>
<dbReference type="Proteomes" id="UP001564408">
    <property type="component" value="Unassembled WGS sequence"/>
</dbReference>
<dbReference type="SUPFAM" id="SSF81342">
    <property type="entry name" value="Transmembrane di-heme cytochromes"/>
    <property type="match status" value="1"/>
</dbReference>
<dbReference type="RefSeq" id="WP_369665613.1">
    <property type="nucleotide sequence ID" value="NZ_JBDKXB010000002.1"/>
</dbReference>
<reference evidence="8 9" key="1">
    <citation type="submission" date="2024-05" db="EMBL/GenBank/DDBJ databases">
        <title>Genome Sequence and Characterization of the New Strain Purple Sulfur Bacterium of Genus Thioalkalicoccus.</title>
        <authorList>
            <person name="Bryantseva I.A."/>
            <person name="Kyndt J.A."/>
            <person name="Imhoff J.F."/>
        </authorList>
    </citation>
    <scope>NUCLEOTIDE SEQUENCE [LARGE SCALE GENOMIC DNA]</scope>
    <source>
        <strain evidence="8 9">Um2</strain>
    </source>
</reference>
<accession>A0ABV4BCL3</accession>
<evidence type="ECO:0000256" key="1">
    <source>
        <dbReference type="ARBA" id="ARBA00004651"/>
    </source>
</evidence>
<keyword evidence="4 6" id="KW-1133">Transmembrane helix</keyword>
<dbReference type="Pfam" id="PF01292">
    <property type="entry name" value="Ni_hydr_CYTB"/>
    <property type="match status" value="1"/>
</dbReference>
<feature type="transmembrane region" description="Helical" evidence="6">
    <location>
        <begin position="45"/>
        <end position="69"/>
    </location>
</feature>
<sequence>MTDKVRLFTLYERFWHWSQAVLIFGLLYTGLALHGTHRLIGYGTALEMHILLAWSLIGLWAFTIFWHLVTGEWRQYVPTHRGLLAIVGYYAYGIFSGEPKPFVSTAAAKHNPLQRLAYLGFKAAIAPALWISGLLLLFFATWKTTVLGDWLPLAWVAWTHVAATFALMVFAIGHICMAATTGDPWYAYLKAMVTGYKDTRGSTSDPGQGAGEAGS</sequence>
<dbReference type="EMBL" id="JBDKXB010000002">
    <property type="protein sequence ID" value="MEY6431228.1"/>
    <property type="molecule type" value="Genomic_DNA"/>
</dbReference>
<dbReference type="InterPro" id="IPR051542">
    <property type="entry name" value="Hydrogenase_cytochrome"/>
</dbReference>
<gene>
    <name evidence="8" type="ORF">ABC977_02270</name>
</gene>
<dbReference type="PANTHER" id="PTHR30485:SF1">
    <property type="entry name" value="CYTOCHROME YDHU-RELATED"/>
    <property type="match status" value="1"/>
</dbReference>
<evidence type="ECO:0000313" key="9">
    <source>
        <dbReference type="Proteomes" id="UP001564408"/>
    </source>
</evidence>
<evidence type="ECO:0000256" key="3">
    <source>
        <dbReference type="ARBA" id="ARBA00022692"/>
    </source>
</evidence>
<organism evidence="8 9">
    <name type="scientific">Thioalkalicoccus limnaeus</name>
    <dbReference type="NCBI Taxonomy" id="120681"/>
    <lineage>
        <taxon>Bacteria</taxon>
        <taxon>Pseudomonadati</taxon>
        <taxon>Pseudomonadota</taxon>
        <taxon>Gammaproteobacteria</taxon>
        <taxon>Chromatiales</taxon>
        <taxon>Chromatiaceae</taxon>
        <taxon>Thioalkalicoccus</taxon>
    </lineage>
</organism>
<evidence type="ECO:0000259" key="7">
    <source>
        <dbReference type="Pfam" id="PF01292"/>
    </source>
</evidence>
<keyword evidence="5 6" id="KW-0472">Membrane</keyword>
<proteinExistence type="predicted"/>
<feature type="transmembrane region" description="Helical" evidence="6">
    <location>
        <begin position="116"/>
        <end position="140"/>
    </location>
</feature>
<comment type="caution">
    <text evidence="8">The sequence shown here is derived from an EMBL/GenBank/DDBJ whole genome shotgun (WGS) entry which is preliminary data.</text>
</comment>
<feature type="transmembrane region" description="Helical" evidence="6">
    <location>
        <begin position="75"/>
        <end position="95"/>
    </location>
</feature>
<keyword evidence="9" id="KW-1185">Reference proteome</keyword>
<dbReference type="InterPro" id="IPR011577">
    <property type="entry name" value="Cyt_b561_bac/Ni-Hgenase"/>
</dbReference>
<feature type="domain" description="Cytochrome b561 bacterial/Ni-hydrogenase" evidence="7">
    <location>
        <begin position="8"/>
        <end position="195"/>
    </location>
</feature>